<dbReference type="SUPFAM" id="SSF52777">
    <property type="entry name" value="CoA-dependent acyltransferases"/>
    <property type="match status" value="2"/>
</dbReference>
<dbReference type="Proteomes" id="UP001596435">
    <property type="component" value="Unassembled WGS sequence"/>
</dbReference>
<dbReference type="Gene3D" id="3.30.559.10">
    <property type="entry name" value="Chloramphenicol acetyltransferase-like domain"/>
    <property type="match status" value="1"/>
</dbReference>
<dbReference type="Pfam" id="PF00668">
    <property type="entry name" value="Condensation"/>
    <property type="match status" value="1"/>
</dbReference>
<evidence type="ECO:0000256" key="1">
    <source>
        <dbReference type="SAM" id="MobiDB-lite"/>
    </source>
</evidence>
<sequence>MRTEGEAADAAEVGGAAGSAGPVVPAAAERVAVDFAGEGEGLEEMSWGMWEIWQAMGRQRNQLPIGGRSPVEPGTTLDDLAAELRYLMERFPSMRTRLRFAPGGRALQQLFSAGQVTLEVYDAPADADPLEVAAAVEERYCSEPFDFAGQWPVRMAAVRQHGRPVQRVTVMHHLVTDGLGGAIMLGQVRARNTEPVGGMQQLEQARWQRSAEGRRQSERALRHFEGVLRSMPAQQLPGPTDPREPRHWGAQFHSAALTAALPAIAARTGTAVPGILLGLFAVGLYRATGISPVVVRPVVNNRFRAVFADVVCMVAQAGVCAVDVAGASAAEAVERAGRGSTTAYRHAYFDPEALDELVERVSIERGEDANIRTYFNNRSTYALPAETGREMDPQELAGELRAASRDTVFHWFAREEAQRERFFVHVDDTPEGGLRFEIRVDTHYVSPAQAEAFAYAMEAAAIEAALGEGAAQEVEGETAGTPAPGMVAEAAAGSE</sequence>
<organism evidence="3 4">
    <name type="scientific">Kitasatospora paranensis</name>
    <dbReference type="NCBI Taxonomy" id="258053"/>
    <lineage>
        <taxon>Bacteria</taxon>
        <taxon>Bacillati</taxon>
        <taxon>Actinomycetota</taxon>
        <taxon>Actinomycetes</taxon>
        <taxon>Kitasatosporales</taxon>
        <taxon>Streptomycetaceae</taxon>
        <taxon>Kitasatospora</taxon>
    </lineage>
</organism>
<dbReference type="InterPro" id="IPR001242">
    <property type="entry name" value="Condensation_dom"/>
</dbReference>
<evidence type="ECO:0000313" key="4">
    <source>
        <dbReference type="Proteomes" id="UP001596435"/>
    </source>
</evidence>
<feature type="compositionally biased region" description="Low complexity" evidence="1">
    <location>
        <begin position="8"/>
        <end position="21"/>
    </location>
</feature>
<reference evidence="4" key="1">
    <citation type="journal article" date="2019" name="Int. J. Syst. Evol. Microbiol.">
        <title>The Global Catalogue of Microorganisms (GCM) 10K type strain sequencing project: providing services to taxonomists for standard genome sequencing and annotation.</title>
        <authorList>
            <consortium name="The Broad Institute Genomics Platform"/>
            <consortium name="The Broad Institute Genome Sequencing Center for Infectious Disease"/>
            <person name="Wu L."/>
            <person name="Ma J."/>
        </authorList>
    </citation>
    <scope>NUCLEOTIDE SEQUENCE [LARGE SCALE GENOMIC DNA]</scope>
    <source>
        <strain evidence="4">CGMCC 1.12859</strain>
    </source>
</reference>
<feature type="domain" description="Condensation" evidence="2">
    <location>
        <begin position="77"/>
        <end position="367"/>
    </location>
</feature>
<keyword evidence="4" id="KW-1185">Reference proteome</keyword>
<proteinExistence type="predicted"/>
<feature type="region of interest" description="Disordered" evidence="1">
    <location>
        <begin position="472"/>
        <end position="495"/>
    </location>
</feature>
<dbReference type="Gene3D" id="3.30.559.30">
    <property type="entry name" value="Nonribosomal peptide synthetase, condensation domain"/>
    <property type="match status" value="1"/>
</dbReference>
<name>A0ABW2FS17_9ACTN</name>
<evidence type="ECO:0000313" key="3">
    <source>
        <dbReference type="EMBL" id="MFC7179988.1"/>
    </source>
</evidence>
<evidence type="ECO:0000259" key="2">
    <source>
        <dbReference type="Pfam" id="PF00668"/>
    </source>
</evidence>
<protein>
    <submittedName>
        <fullName evidence="3">Condensation domain-containing protein</fullName>
    </submittedName>
</protein>
<gene>
    <name evidence="3" type="ORF">ACFQMG_10505</name>
</gene>
<dbReference type="EMBL" id="JBHTAJ010000015">
    <property type="protein sequence ID" value="MFC7179988.1"/>
    <property type="molecule type" value="Genomic_DNA"/>
</dbReference>
<dbReference type="InterPro" id="IPR023213">
    <property type="entry name" value="CAT-like_dom_sf"/>
</dbReference>
<dbReference type="RefSeq" id="WP_380230947.1">
    <property type="nucleotide sequence ID" value="NZ_JBHSVH010000002.1"/>
</dbReference>
<accession>A0ABW2FS17</accession>
<feature type="region of interest" description="Disordered" evidence="1">
    <location>
        <begin position="1"/>
        <end position="21"/>
    </location>
</feature>
<comment type="caution">
    <text evidence="3">The sequence shown here is derived from an EMBL/GenBank/DDBJ whole genome shotgun (WGS) entry which is preliminary data.</text>
</comment>